<dbReference type="EMBL" id="MSIF01000026">
    <property type="protein sequence ID" value="OLF05736.1"/>
    <property type="molecule type" value="Genomic_DNA"/>
</dbReference>
<evidence type="ECO:0008006" key="6">
    <source>
        <dbReference type="Google" id="ProtNLM"/>
    </source>
</evidence>
<dbReference type="Proteomes" id="UP000185696">
    <property type="component" value="Unassembled WGS sequence"/>
</dbReference>
<dbReference type="SUPFAM" id="SSF51445">
    <property type="entry name" value="(Trans)glycosidases"/>
    <property type="match status" value="1"/>
</dbReference>
<dbReference type="Pfam" id="PF01471">
    <property type="entry name" value="PG_binding_1"/>
    <property type="match status" value="2"/>
</dbReference>
<dbReference type="Pfam" id="PF08924">
    <property type="entry name" value="Rv2525c_GlyHyd-like"/>
    <property type="match status" value="1"/>
</dbReference>
<accession>A0A7Z0WFP8</accession>
<proteinExistence type="predicted"/>
<evidence type="ECO:0000259" key="3">
    <source>
        <dbReference type="Pfam" id="PF08924"/>
    </source>
</evidence>
<sequence>MSPTTRRVRALVAVAALAASVLTATASASAAPASRTVTYHGYQVDVPAHWRVVDLTADPDTCVRFDRETVYLGQQGDATTCPGRLVGRTAGLVIEPLSDLGAERVPAGVTTAPAGTARPPADATSHDSALRVAVEDAGVLVTAAHNGLTEPAVRRVLDTARLVPGGQRASLPTARPMATAQALVSPGTYEGKGFDVCAAPSQATMNAWQASPYRAVGIYSSGDLRACSQPNLTPTWVANQAANGWRFILTDVGRQAPCTSYRLRMSTDPATARQQGRTAAAGAISAATALGFGSGSAVYSDIENYTSTASCKASVLSYVSGWTERLHESGWLSGVYSSASSGIRDLASAYNSSTYLRPDHIWFAWWNDRADTDTGSYAPAEYWPNARLHQYAGEVPETWGGVRLSGIDRNYLDVGAGTPVPCDSVGLDFTAYPTLRAGSTGNAVKAAQCLLATTGQLPADVTPSGTFDSATQTAVTAFQRSRGLEADGIVGPRSWTALLSAGDTPTLRQGSSGSAVRRLQRALTAALGTTLAIDGAFGPNTETAVRGYQQSRTLEVDGIVGPASWGALQAGR</sequence>
<keyword evidence="5" id="KW-1185">Reference proteome</keyword>
<evidence type="ECO:0000259" key="2">
    <source>
        <dbReference type="Pfam" id="PF01471"/>
    </source>
</evidence>
<evidence type="ECO:0000256" key="1">
    <source>
        <dbReference type="SAM" id="SignalP"/>
    </source>
</evidence>
<dbReference type="InterPro" id="IPR036365">
    <property type="entry name" value="PGBD-like_sf"/>
</dbReference>
<feature type="domain" description="Peptidoglycan binding-like" evidence="2">
    <location>
        <begin position="512"/>
        <end position="568"/>
    </location>
</feature>
<protein>
    <recommendedName>
        <fullName evidence="6">Peptidoglycan hydrolase-like protein with peptidoglycan-binding domain</fullName>
    </recommendedName>
</protein>
<dbReference type="InterPro" id="IPR006311">
    <property type="entry name" value="TAT_signal"/>
</dbReference>
<feature type="signal peptide" evidence="1">
    <location>
        <begin position="1"/>
        <end position="30"/>
    </location>
</feature>
<dbReference type="InterPro" id="IPR002477">
    <property type="entry name" value="Peptidoglycan-bd-like"/>
</dbReference>
<evidence type="ECO:0000313" key="4">
    <source>
        <dbReference type="EMBL" id="OLF05736.1"/>
    </source>
</evidence>
<dbReference type="RefSeq" id="WP_075137367.1">
    <property type="nucleotide sequence ID" value="NZ_MSIF01000026.1"/>
</dbReference>
<dbReference type="Gene3D" id="1.10.101.10">
    <property type="entry name" value="PGBD-like superfamily/PGBD"/>
    <property type="match status" value="2"/>
</dbReference>
<dbReference type="SUPFAM" id="SSF47090">
    <property type="entry name" value="PGBD-like"/>
    <property type="match status" value="2"/>
</dbReference>
<keyword evidence="1" id="KW-0732">Signal</keyword>
<dbReference type="InterPro" id="IPR015020">
    <property type="entry name" value="Rv2525c-like_Glyco_Hydro-like"/>
</dbReference>
<organism evidence="4 5">
    <name type="scientific">Actinophytocola xinjiangensis</name>
    <dbReference type="NCBI Taxonomy" id="485602"/>
    <lineage>
        <taxon>Bacteria</taxon>
        <taxon>Bacillati</taxon>
        <taxon>Actinomycetota</taxon>
        <taxon>Actinomycetes</taxon>
        <taxon>Pseudonocardiales</taxon>
        <taxon>Pseudonocardiaceae</taxon>
    </lineage>
</organism>
<feature type="domain" description="Rv2525c-like glycoside hydrolase-like" evidence="3">
    <location>
        <begin position="206"/>
        <end position="411"/>
    </location>
</feature>
<dbReference type="InterPro" id="IPR036366">
    <property type="entry name" value="PGBDSf"/>
</dbReference>
<dbReference type="InterPro" id="IPR017853">
    <property type="entry name" value="GH"/>
</dbReference>
<feature type="chain" id="PRO_5031137256" description="Peptidoglycan hydrolase-like protein with peptidoglycan-binding domain" evidence="1">
    <location>
        <begin position="31"/>
        <end position="572"/>
    </location>
</feature>
<dbReference type="Gene3D" id="3.20.20.80">
    <property type="entry name" value="Glycosidases"/>
    <property type="match status" value="1"/>
</dbReference>
<dbReference type="OrthoDB" id="5171321at2"/>
<gene>
    <name evidence="4" type="ORF">BLA60_35075</name>
</gene>
<evidence type="ECO:0000313" key="5">
    <source>
        <dbReference type="Proteomes" id="UP000185696"/>
    </source>
</evidence>
<reference evidence="4 5" key="1">
    <citation type="submission" date="2016-12" db="EMBL/GenBank/DDBJ databases">
        <title>The draft genome sequence of Actinophytocola xinjiangensis.</title>
        <authorList>
            <person name="Wang W."/>
            <person name="Yuan L."/>
        </authorList>
    </citation>
    <scope>NUCLEOTIDE SEQUENCE [LARGE SCALE GENOMIC DNA]</scope>
    <source>
        <strain evidence="4 5">CGMCC 4.4663</strain>
    </source>
</reference>
<dbReference type="AlphaFoldDB" id="A0A7Z0WFP8"/>
<name>A0A7Z0WFP8_9PSEU</name>
<comment type="caution">
    <text evidence="4">The sequence shown here is derived from an EMBL/GenBank/DDBJ whole genome shotgun (WGS) entry which is preliminary data.</text>
</comment>
<dbReference type="PROSITE" id="PS51318">
    <property type="entry name" value="TAT"/>
    <property type="match status" value="1"/>
</dbReference>
<feature type="domain" description="Peptidoglycan binding-like" evidence="2">
    <location>
        <begin position="440"/>
        <end position="498"/>
    </location>
</feature>